<evidence type="ECO:0000313" key="1">
    <source>
        <dbReference type="EMBL" id="MBN0046842.1"/>
    </source>
</evidence>
<keyword evidence="2" id="KW-1185">Reference proteome</keyword>
<proteinExistence type="predicted"/>
<gene>
    <name evidence="1" type="ORF">JS756_22560</name>
</gene>
<protein>
    <submittedName>
        <fullName evidence="1">Uncharacterized protein</fullName>
    </submittedName>
</protein>
<name>A0ABS2VUN9_STRAS</name>
<dbReference type="Proteomes" id="UP000788262">
    <property type="component" value="Unassembled WGS sequence"/>
</dbReference>
<sequence>MSDAYLSWYRTRTTRAGFDTLTRAFAEAGISLEHPVGGSAILLDVDGGQVPLPAATVAELVGSAVGTLNVEWWFSPDVDLTCCFSYEPFGWEKQTYYLDGLTAEQMRVVERVLFAQMLSRPSETVALIVDETGRTADADWDALVNGDTSDIGPMPDALVLATSIADQVRGAAGEFPGNAAAPGLSTLTDGNRAVPST</sequence>
<accession>A0ABS2VUN9</accession>
<dbReference type="RefSeq" id="WP_205384987.1">
    <property type="nucleotide sequence ID" value="NZ_JAFFZS010000019.1"/>
</dbReference>
<reference evidence="1 2" key="1">
    <citation type="submission" date="2021-02" db="EMBL/GenBank/DDBJ databases">
        <title>Whole genome sequencing of Streptomyces actuosus VRA1.</title>
        <authorList>
            <person name="Sen G."/>
            <person name="Sen A."/>
        </authorList>
    </citation>
    <scope>NUCLEOTIDE SEQUENCE [LARGE SCALE GENOMIC DNA]</scope>
    <source>
        <strain evidence="1 2">VRA1</strain>
    </source>
</reference>
<organism evidence="1 2">
    <name type="scientific">Streptomyces actuosus</name>
    <dbReference type="NCBI Taxonomy" id="1885"/>
    <lineage>
        <taxon>Bacteria</taxon>
        <taxon>Bacillati</taxon>
        <taxon>Actinomycetota</taxon>
        <taxon>Actinomycetes</taxon>
        <taxon>Kitasatosporales</taxon>
        <taxon>Streptomycetaceae</taxon>
        <taxon>Streptomyces</taxon>
    </lineage>
</organism>
<evidence type="ECO:0000313" key="2">
    <source>
        <dbReference type="Proteomes" id="UP000788262"/>
    </source>
</evidence>
<comment type="caution">
    <text evidence="1">The sequence shown here is derived from an EMBL/GenBank/DDBJ whole genome shotgun (WGS) entry which is preliminary data.</text>
</comment>
<dbReference type="EMBL" id="JAFFZS010000019">
    <property type="protein sequence ID" value="MBN0046842.1"/>
    <property type="molecule type" value="Genomic_DNA"/>
</dbReference>